<dbReference type="EMBL" id="JAVFWL010000002">
    <property type="protein sequence ID" value="KAK6732268.1"/>
    <property type="molecule type" value="Genomic_DNA"/>
</dbReference>
<protein>
    <submittedName>
        <fullName evidence="1">Uncharacterized protein</fullName>
    </submittedName>
</protein>
<accession>A0ABR1C165</accession>
<comment type="caution">
    <text evidence="1">The sequence shown here is derived from an EMBL/GenBank/DDBJ whole genome shotgun (WGS) entry which is preliminary data.</text>
</comment>
<organism evidence="1 2">
    <name type="scientific">Necator americanus</name>
    <name type="common">Human hookworm</name>
    <dbReference type="NCBI Taxonomy" id="51031"/>
    <lineage>
        <taxon>Eukaryota</taxon>
        <taxon>Metazoa</taxon>
        <taxon>Ecdysozoa</taxon>
        <taxon>Nematoda</taxon>
        <taxon>Chromadorea</taxon>
        <taxon>Rhabditida</taxon>
        <taxon>Rhabditina</taxon>
        <taxon>Rhabditomorpha</taxon>
        <taxon>Strongyloidea</taxon>
        <taxon>Ancylostomatidae</taxon>
        <taxon>Bunostominae</taxon>
        <taxon>Necator</taxon>
    </lineage>
</organism>
<sequence length="100" mass="11722">MKWRERRRKERENMGTQRLENFSIIDIEVPGHKRDPESFGLHSLPPKTPWYDMVGFLKITPHSYIESTVHPCESVLNVHLYLSVSAGDPKRIREVMSEFG</sequence>
<evidence type="ECO:0000313" key="2">
    <source>
        <dbReference type="Proteomes" id="UP001303046"/>
    </source>
</evidence>
<evidence type="ECO:0000313" key="1">
    <source>
        <dbReference type="EMBL" id="KAK6732268.1"/>
    </source>
</evidence>
<dbReference type="Proteomes" id="UP001303046">
    <property type="component" value="Unassembled WGS sequence"/>
</dbReference>
<reference evidence="1 2" key="1">
    <citation type="submission" date="2023-08" db="EMBL/GenBank/DDBJ databases">
        <title>A Necator americanus chromosomal reference genome.</title>
        <authorList>
            <person name="Ilik V."/>
            <person name="Petrzelkova K.J."/>
            <person name="Pardy F."/>
            <person name="Fuh T."/>
            <person name="Niatou-Singa F.S."/>
            <person name="Gouil Q."/>
            <person name="Baker L."/>
            <person name="Ritchie M.E."/>
            <person name="Jex A.R."/>
            <person name="Gazzola D."/>
            <person name="Li H."/>
            <person name="Toshio Fujiwara R."/>
            <person name="Zhan B."/>
            <person name="Aroian R.V."/>
            <person name="Pafco B."/>
            <person name="Schwarz E.M."/>
        </authorList>
    </citation>
    <scope>NUCLEOTIDE SEQUENCE [LARGE SCALE GENOMIC DNA]</scope>
    <source>
        <strain evidence="1 2">Aroian</strain>
        <tissue evidence="1">Whole animal</tissue>
    </source>
</reference>
<gene>
    <name evidence="1" type="primary">Necator_chrII.g4366</name>
    <name evidence="1" type="ORF">RB195_016574</name>
</gene>
<name>A0ABR1C165_NECAM</name>
<keyword evidence="2" id="KW-1185">Reference proteome</keyword>
<proteinExistence type="predicted"/>